<dbReference type="Proteomes" id="UP000812287">
    <property type="component" value="Unassembled WGS sequence"/>
</dbReference>
<keyword evidence="2" id="KW-1185">Reference proteome</keyword>
<accession>A0A9P8ALH3</accession>
<comment type="caution">
    <text evidence="1">The sequence shown here is derived from an EMBL/GenBank/DDBJ whole genome shotgun (WGS) entry which is preliminary data.</text>
</comment>
<dbReference type="AlphaFoldDB" id="A0A9P8ALH3"/>
<sequence length="278" mass="31636">MFRHSYLSPPLTAMKTTPSWISPEAVATVGYMATYFVVFCDGSWTIGHPHCYGFPMLWLVRAVSLGFLHHFELFPPSFNRSSDLLRWMYSDCSYELGLGARNVLLFEFIVGICVGPDLTRFSYRGVLTSDPKTKASVIAWKLILGVSRISGDSNPRLLFRQVFCPSTSWRHDLLCSWIMRCFEGKVYEEFTFKRLIRRLIFHVDSLLIHRYAQVPNATGAQYDINEDRSTFADMACVMSNTILARIFNVTALLWNAPPMKGSIVDTLEGTNKRSPATD</sequence>
<dbReference type="RefSeq" id="XP_043033141.1">
    <property type="nucleotide sequence ID" value="XM_043178099.1"/>
</dbReference>
<reference evidence="1" key="1">
    <citation type="submission" date="2020-11" db="EMBL/GenBank/DDBJ databases">
        <title>Adaptations for nitrogen fixation in a non-lichenized fungal sporocarp promotes dispersal by wood-feeding termites.</title>
        <authorList>
            <consortium name="DOE Joint Genome Institute"/>
            <person name="Koch R.A."/>
            <person name="Yoon G."/>
            <person name="Arayal U."/>
            <person name="Lail K."/>
            <person name="Amirebrahimi M."/>
            <person name="Labutti K."/>
            <person name="Lipzen A."/>
            <person name="Riley R."/>
            <person name="Barry K."/>
            <person name="Henrissat B."/>
            <person name="Grigoriev I.V."/>
            <person name="Herr J.R."/>
            <person name="Aime M.C."/>
        </authorList>
    </citation>
    <scope>NUCLEOTIDE SEQUENCE</scope>
    <source>
        <strain evidence="1">MCA 3950</strain>
    </source>
</reference>
<name>A0A9P8ALH3_9AGAR</name>
<gene>
    <name evidence="1" type="ORF">BT62DRAFT_1013700</name>
</gene>
<proteinExistence type="predicted"/>
<evidence type="ECO:0000313" key="2">
    <source>
        <dbReference type="Proteomes" id="UP000812287"/>
    </source>
</evidence>
<dbReference type="EMBL" id="MU250588">
    <property type="protein sequence ID" value="KAG7439641.1"/>
    <property type="molecule type" value="Genomic_DNA"/>
</dbReference>
<protein>
    <submittedName>
        <fullName evidence="1">Uncharacterized protein</fullName>
    </submittedName>
</protein>
<dbReference type="GeneID" id="66100386"/>
<evidence type="ECO:0000313" key="1">
    <source>
        <dbReference type="EMBL" id="KAG7439641.1"/>
    </source>
</evidence>
<organism evidence="1 2">
    <name type="scientific">Guyanagaster necrorhizus</name>
    <dbReference type="NCBI Taxonomy" id="856835"/>
    <lineage>
        <taxon>Eukaryota</taxon>
        <taxon>Fungi</taxon>
        <taxon>Dikarya</taxon>
        <taxon>Basidiomycota</taxon>
        <taxon>Agaricomycotina</taxon>
        <taxon>Agaricomycetes</taxon>
        <taxon>Agaricomycetidae</taxon>
        <taxon>Agaricales</taxon>
        <taxon>Marasmiineae</taxon>
        <taxon>Physalacriaceae</taxon>
        <taxon>Guyanagaster</taxon>
    </lineage>
</organism>